<evidence type="ECO:0000256" key="1">
    <source>
        <dbReference type="SAM" id="Coils"/>
    </source>
</evidence>
<protein>
    <submittedName>
        <fullName evidence="3">Uncharacterized protein</fullName>
    </submittedName>
</protein>
<reference evidence="3 4" key="1">
    <citation type="journal article" date="2021" name="Sci. Rep.">
        <title>The genome of the diatom Chaetoceros tenuissimus carries an ancient integrated fragment of an extant virus.</title>
        <authorList>
            <person name="Hongo Y."/>
            <person name="Kimura K."/>
            <person name="Takaki Y."/>
            <person name="Yoshida Y."/>
            <person name="Baba S."/>
            <person name="Kobayashi G."/>
            <person name="Nagasaki K."/>
            <person name="Hano T."/>
            <person name="Tomaru Y."/>
        </authorList>
    </citation>
    <scope>NUCLEOTIDE SEQUENCE [LARGE SCALE GENOMIC DNA]</scope>
    <source>
        <strain evidence="3 4">NIES-3715</strain>
    </source>
</reference>
<dbReference type="Proteomes" id="UP001054902">
    <property type="component" value="Unassembled WGS sequence"/>
</dbReference>
<evidence type="ECO:0000313" key="4">
    <source>
        <dbReference type="Proteomes" id="UP001054902"/>
    </source>
</evidence>
<feature type="coiled-coil region" evidence="1">
    <location>
        <begin position="270"/>
        <end position="307"/>
    </location>
</feature>
<feature type="coiled-coil region" evidence="1">
    <location>
        <begin position="337"/>
        <end position="371"/>
    </location>
</feature>
<comment type="caution">
    <text evidence="3">The sequence shown here is derived from an EMBL/GenBank/DDBJ whole genome shotgun (WGS) entry which is preliminary data.</text>
</comment>
<keyword evidence="4" id="KW-1185">Reference proteome</keyword>
<feature type="region of interest" description="Disordered" evidence="2">
    <location>
        <begin position="1"/>
        <end position="28"/>
    </location>
</feature>
<feature type="compositionally biased region" description="Acidic residues" evidence="2">
    <location>
        <begin position="1"/>
        <end position="23"/>
    </location>
</feature>
<feature type="region of interest" description="Disordered" evidence="2">
    <location>
        <begin position="41"/>
        <end position="73"/>
    </location>
</feature>
<proteinExistence type="predicted"/>
<name>A0AAD3HBK8_9STRA</name>
<evidence type="ECO:0000313" key="3">
    <source>
        <dbReference type="EMBL" id="GFH57782.1"/>
    </source>
</evidence>
<evidence type="ECO:0000256" key="2">
    <source>
        <dbReference type="SAM" id="MobiDB-lite"/>
    </source>
</evidence>
<keyword evidence="1" id="KW-0175">Coiled coil</keyword>
<accession>A0AAD3HBK8</accession>
<organism evidence="3 4">
    <name type="scientific">Chaetoceros tenuissimus</name>
    <dbReference type="NCBI Taxonomy" id="426638"/>
    <lineage>
        <taxon>Eukaryota</taxon>
        <taxon>Sar</taxon>
        <taxon>Stramenopiles</taxon>
        <taxon>Ochrophyta</taxon>
        <taxon>Bacillariophyta</taxon>
        <taxon>Coscinodiscophyceae</taxon>
        <taxon>Chaetocerotophycidae</taxon>
        <taxon>Chaetocerotales</taxon>
        <taxon>Chaetocerotaceae</taxon>
        <taxon>Chaetoceros</taxon>
    </lineage>
</organism>
<dbReference type="AlphaFoldDB" id="A0AAD3HBK8"/>
<sequence length="410" mass="47991">MSDPENYDDDFYEEDDFEEEEYSQDSCAYSLDESTEEIIQDAVNDENDVDNKETKTIPIDREEVENDENAVEDRETKIIPTDLDEEELHQRLYESSKRLVNEGEKNVSLAHSLDEARDLLRKREADMKEMRLILLEGINGGTSNINDFENISLPQLMRIRLQEYQDFGDPNLLNMSFFSKKSSCQKNDFDTSFYSKKSLDGDASIVSNARECQCDRLRQEIHKMSQRSRRDREQKYKLQSQIEEEKGKIEALSSHIEKLMIHLKHEAITKAKALNERSRFRKEIESLKEQNRLLTKKNARKDQAIQDLKDGSKVLEDQLTLMDDKYMDLRMKLDWGRNQTEKVLREKTEEIKDLRLQILAAEKDHSALLKKLENKGERKVSNSNKYSLKRVGKLPMKNKHTIVPKNAAVT</sequence>
<feature type="compositionally biased region" description="Basic and acidic residues" evidence="2">
    <location>
        <begin position="49"/>
        <end position="61"/>
    </location>
</feature>
<gene>
    <name evidence="3" type="ORF">CTEN210_14258</name>
</gene>
<dbReference type="EMBL" id="BLLK01000058">
    <property type="protein sequence ID" value="GFH57782.1"/>
    <property type="molecule type" value="Genomic_DNA"/>
</dbReference>